<keyword evidence="2" id="KW-1185">Reference proteome</keyword>
<evidence type="ECO:0000313" key="2">
    <source>
        <dbReference type="Proteomes" id="UP000694559"/>
    </source>
</evidence>
<proteinExistence type="predicted"/>
<protein>
    <submittedName>
        <fullName evidence="1">Uncharacterized protein</fullName>
    </submittedName>
</protein>
<reference evidence="1" key="1">
    <citation type="submission" date="2025-08" db="UniProtKB">
        <authorList>
            <consortium name="Ensembl"/>
        </authorList>
    </citation>
    <scope>IDENTIFICATION</scope>
</reference>
<evidence type="ECO:0000313" key="1">
    <source>
        <dbReference type="Ensembl" id="ENSNNAP00000029394.1"/>
    </source>
</evidence>
<reference evidence="1" key="2">
    <citation type="submission" date="2025-09" db="UniProtKB">
        <authorList>
            <consortium name="Ensembl"/>
        </authorList>
    </citation>
    <scope>IDENTIFICATION</scope>
</reference>
<dbReference type="OrthoDB" id="8941567at2759"/>
<name>A0A8C6YM25_NAJNA</name>
<organism evidence="1 2">
    <name type="scientific">Naja naja</name>
    <name type="common">Indian cobra</name>
    <dbReference type="NCBI Taxonomy" id="35670"/>
    <lineage>
        <taxon>Eukaryota</taxon>
        <taxon>Metazoa</taxon>
        <taxon>Chordata</taxon>
        <taxon>Craniata</taxon>
        <taxon>Vertebrata</taxon>
        <taxon>Euteleostomi</taxon>
        <taxon>Lepidosauria</taxon>
        <taxon>Squamata</taxon>
        <taxon>Bifurcata</taxon>
        <taxon>Unidentata</taxon>
        <taxon>Episquamata</taxon>
        <taxon>Toxicofera</taxon>
        <taxon>Serpentes</taxon>
        <taxon>Colubroidea</taxon>
        <taxon>Elapidae</taxon>
        <taxon>Elapinae</taxon>
        <taxon>Naja</taxon>
    </lineage>
</organism>
<dbReference type="AlphaFoldDB" id="A0A8C6YM25"/>
<dbReference type="Ensembl" id="ENSNNAT00000030820.1">
    <property type="protein sequence ID" value="ENSNNAP00000029394.1"/>
    <property type="gene ID" value="ENSNNAG00000018848.1"/>
</dbReference>
<accession>A0A8C6YM25</accession>
<sequence>TGGRSGGLTSSQRGCCIFWSTWQALVVTEEVPAHQRTEKSHGAFTTNRLTEILLRWYSLQKGEVPIKRVPAHNSRVCTERPEEGCSCIPASGRSKPPWAKRT</sequence>
<dbReference type="GeneTree" id="ENSGT00960000188821"/>
<dbReference type="Proteomes" id="UP000694559">
    <property type="component" value="Unplaced"/>
</dbReference>